<comment type="caution">
    <text evidence="1">The sequence shown here is derived from an EMBL/GenBank/DDBJ whole genome shotgun (WGS) entry which is preliminary data.</text>
</comment>
<evidence type="ECO:0000313" key="1">
    <source>
        <dbReference type="EMBL" id="GJD97491.1"/>
    </source>
</evidence>
<reference evidence="1" key="2">
    <citation type="submission" date="2021-08" db="EMBL/GenBank/DDBJ databases">
        <authorList>
            <person name="Tani A."/>
            <person name="Ola A."/>
            <person name="Ogura Y."/>
            <person name="Katsura K."/>
            <person name="Hayashi T."/>
        </authorList>
    </citation>
    <scope>NUCLEOTIDE SEQUENCE</scope>
    <source>
        <strain evidence="1">DSM 19015</strain>
    </source>
</reference>
<reference evidence="1" key="1">
    <citation type="journal article" date="2021" name="Front. Microbiol.">
        <title>Comprehensive Comparative Genomics and Phenotyping of Methylobacterium Species.</title>
        <authorList>
            <person name="Alessa O."/>
            <person name="Ogura Y."/>
            <person name="Fujitani Y."/>
            <person name="Takami H."/>
            <person name="Hayashi T."/>
            <person name="Sahin N."/>
            <person name="Tani A."/>
        </authorList>
    </citation>
    <scope>NUCLEOTIDE SEQUENCE</scope>
    <source>
        <strain evidence="1">DSM 19015</strain>
    </source>
</reference>
<sequence length="76" mass="8181">MITSRPPCSSPDPQDVLRAAIEEEGSASAVARRLGVSPAYLLDVRHGRRPASNRLLEAMGLRRVIVSLGTEGRTRG</sequence>
<keyword evidence="2" id="KW-1185">Reference proteome</keyword>
<dbReference type="Proteomes" id="UP001055125">
    <property type="component" value="Unassembled WGS sequence"/>
</dbReference>
<dbReference type="EMBL" id="BPQP01000089">
    <property type="protein sequence ID" value="GJD97491.1"/>
    <property type="molecule type" value="Genomic_DNA"/>
</dbReference>
<proteinExistence type="predicted"/>
<organism evidence="1 2">
    <name type="scientific">Methylobacterium iners</name>
    <dbReference type="NCBI Taxonomy" id="418707"/>
    <lineage>
        <taxon>Bacteria</taxon>
        <taxon>Pseudomonadati</taxon>
        <taxon>Pseudomonadota</taxon>
        <taxon>Alphaproteobacteria</taxon>
        <taxon>Hyphomicrobiales</taxon>
        <taxon>Methylobacteriaceae</taxon>
        <taxon>Methylobacterium</taxon>
    </lineage>
</organism>
<evidence type="ECO:0000313" key="2">
    <source>
        <dbReference type="Proteomes" id="UP001055125"/>
    </source>
</evidence>
<accession>A0ABQ4S2X4</accession>
<gene>
    <name evidence="1" type="ORF">OCOJLMKI_4722</name>
</gene>
<protein>
    <recommendedName>
        <fullName evidence="3">HTH cro/C1-type domain-containing protein</fullName>
    </recommendedName>
</protein>
<name>A0ABQ4S2X4_9HYPH</name>
<evidence type="ECO:0008006" key="3">
    <source>
        <dbReference type="Google" id="ProtNLM"/>
    </source>
</evidence>